<dbReference type="InterPro" id="IPR007387">
    <property type="entry name" value="TRAP_DctQ"/>
</dbReference>
<evidence type="ECO:0000256" key="7">
    <source>
        <dbReference type="ARBA" id="ARBA00023136"/>
    </source>
</evidence>
<keyword evidence="12" id="KW-1185">Reference proteome</keyword>
<evidence type="ECO:0000256" key="3">
    <source>
        <dbReference type="ARBA" id="ARBA00022475"/>
    </source>
</evidence>
<feature type="transmembrane region" description="Helical" evidence="9">
    <location>
        <begin position="131"/>
        <end position="152"/>
    </location>
</feature>
<dbReference type="Pfam" id="PF04290">
    <property type="entry name" value="DctQ"/>
    <property type="match status" value="1"/>
</dbReference>
<evidence type="ECO:0000256" key="2">
    <source>
        <dbReference type="ARBA" id="ARBA00022448"/>
    </source>
</evidence>
<feature type="transmembrane region" description="Helical" evidence="9">
    <location>
        <begin position="51"/>
        <end position="69"/>
    </location>
</feature>
<evidence type="ECO:0000313" key="11">
    <source>
        <dbReference type="EMBL" id="PST36897.1"/>
    </source>
</evidence>
<feature type="transmembrane region" description="Helical" evidence="9">
    <location>
        <begin position="20"/>
        <end position="39"/>
    </location>
</feature>
<evidence type="ECO:0000259" key="10">
    <source>
        <dbReference type="Pfam" id="PF04290"/>
    </source>
</evidence>
<keyword evidence="3" id="KW-1003">Cell membrane</keyword>
<comment type="similarity">
    <text evidence="8">Belongs to the TRAP transporter small permease family.</text>
</comment>
<evidence type="ECO:0000256" key="5">
    <source>
        <dbReference type="ARBA" id="ARBA00022692"/>
    </source>
</evidence>
<evidence type="ECO:0000313" key="12">
    <source>
        <dbReference type="Proteomes" id="UP000241048"/>
    </source>
</evidence>
<keyword evidence="6 9" id="KW-1133">Transmembrane helix</keyword>
<accession>A0A2T3FNL6</accession>
<keyword evidence="5 9" id="KW-0812">Transmembrane</keyword>
<evidence type="ECO:0000256" key="1">
    <source>
        <dbReference type="ARBA" id="ARBA00004429"/>
    </source>
</evidence>
<sequence>MKEKGNPLLQIIRNVNDAVVVVLFLAMTITVIIQVFFRFVIQSPLRWTEELARYLMIWLVLMASAIAMRNRSHLQVDVLTSALPQKPKRILTAIVDLLTIVFLCIMTYFGFKVVQSTTAQTSPAMQIPMALIYAAFPTGGVLMIMEQLLTFIERLKNKNAPEEPREFID</sequence>
<feature type="domain" description="Tripartite ATP-independent periplasmic transporters DctQ component" evidence="10">
    <location>
        <begin position="27"/>
        <end position="156"/>
    </location>
</feature>
<dbReference type="GO" id="GO:0022857">
    <property type="term" value="F:transmembrane transporter activity"/>
    <property type="evidence" value="ECO:0007669"/>
    <property type="project" value="TreeGrafter"/>
</dbReference>
<evidence type="ECO:0000256" key="8">
    <source>
        <dbReference type="ARBA" id="ARBA00038436"/>
    </source>
</evidence>
<keyword evidence="2" id="KW-0813">Transport</keyword>
<keyword evidence="4" id="KW-0997">Cell inner membrane</keyword>
<dbReference type="PANTHER" id="PTHR35011">
    <property type="entry name" value="2,3-DIKETO-L-GULONATE TRAP TRANSPORTER SMALL PERMEASE PROTEIN YIAM"/>
    <property type="match status" value="1"/>
</dbReference>
<dbReference type="RefSeq" id="WP_107001110.1">
    <property type="nucleotide sequence ID" value="NZ_DBFCBK010000023.1"/>
</dbReference>
<reference evidence="11 12" key="1">
    <citation type="submission" date="2018-03" db="EMBL/GenBank/DDBJ databases">
        <title>Lachnoclostridium SNUG30386 gen.nov., sp.nov., isolated from human faeces.</title>
        <authorList>
            <person name="Seo B."/>
            <person name="Jeon K."/>
            <person name="Ko G."/>
        </authorList>
    </citation>
    <scope>NUCLEOTIDE SEQUENCE [LARGE SCALE GENOMIC DNA]</scope>
    <source>
        <strain evidence="11 12">SNUG30386</strain>
    </source>
</reference>
<gene>
    <name evidence="11" type="ORF">C7U56_10080</name>
</gene>
<feature type="transmembrane region" description="Helical" evidence="9">
    <location>
        <begin position="90"/>
        <end position="111"/>
    </location>
</feature>
<evidence type="ECO:0000256" key="9">
    <source>
        <dbReference type="SAM" id="Phobius"/>
    </source>
</evidence>
<dbReference type="GeneID" id="79840308"/>
<dbReference type="AlphaFoldDB" id="A0A2T3FNL6"/>
<dbReference type="GO" id="GO:0015740">
    <property type="term" value="P:C4-dicarboxylate transport"/>
    <property type="evidence" value="ECO:0007669"/>
    <property type="project" value="TreeGrafter"/>
</dbReference>
<proteinExistence type="inferred from homology"/>
<dbReference type="GO" id="GO:0005886">
    <property type="term" value="C:plasma membrane"/>
    <property type="evidence" value="ECO:0007669"/>
    <property type="project" value="UniProtKB-SubCell"/>
</dbReference>
<organism evidence="11 12">
    <name type="scientific">Clostridium fessum</name>
    <dbReference type="NCBI Taxonomy" id="2126740"/>
    <lineage>
        <taxon>Bacteria</taxon>
        <taxon>Bacillati</taxon>
        <taxon>Bacillota</taxon>
        <taxon>Clostridia</taxon>
        <taxon>Eubacteriales</taxon>
        <taxon>Clostridiaceae</taxon>
        <taxon>Clostridium</taxon>
    </lineage>
</organism>
<comment type="caution">
    <text evidence="11">The sequence shown here is derived from an EMBL/GenBank/DDBJ whole genome shotgun (WGS) entry which is preliminary data.</text>
</comment>
<dbReference type="Proteomes" id="UP000241048">
    <property type="component" value="Unassembled WGS sequence"/>
</dbReference>
<keyword evidence="7 9" id="KW-0472">Membrane</keyword>
<comment type="subcellular location">
    <subcellularLocation>
        <location evidence="1">Cell inner membrane</location>
        <topology evidence="1">Multi-pass membrane protein</topology>
    </subcellularLocation>
</comment>
<name>A0A2T3FNL6_9CLOT</name>
<dbReference type="PANTHER" id="PTHR35011:SF2">
    <property type="entry name" value="2,3-DIKETO-L-GULONATE TRAP TRANSPORTER SMALL PERMEASE PROTEIN YIAM"/>
    <property type="match status" value="1"/>
</dbReference>
<dbReference type="InterPro" id="IPR055348">
    <property type="entry name" value="DctQ"/>
</dbReference>
<protein>
    <submittedName>
        <fullName evidence="11">TRAP transporter small permease</fullName>
    </submittedName>
</protein>
<dbReference type="EMBL" id="PYLO01000003">
    <property type="protein sequence ID" value="PST36897.1"/>
    <property type="molecule type" value="Genomic_DNA"/>
</dbReference>
<evidence type="ECO:0000256" key="6">
    <source>
        <dbReference type="ARBA" id="ARBA00022989"/>
    </source>
</evidence>
<evidence type="ECO:0000256" key="4">
    <source>
        <dbReference type="ARBA" id="ARBA00022519"/>
    </source>
</evidence>